<dbReference type="GO" id="GO:0003676">
    <property type="term" value="F:nucleic acid binding"/>
    <property type="evidence" value="ECO:0007669"/>
    <property type="project" value="InterPro"/>
</dbReference>
<dbReference type="GO" id="GO:0000175">
    <property type="term" value="F:3'-5'-RNA exonuclease activity"/>
    <property type="evidence" value="ECO:0007669"/>
    <property type="project" value="InterPro"/>
</dbReference>
<proteinExistence type="inferred from homology"/>
<dbReference type="Pfam" id="PF00929">
    <property type="entry name" value="RNase_T"/>
    <property type="match status" value="1"/>
</dbReference>
<keyword evidence="3" id="KW-0378">Hydrolase</keyword>
<dbReference type="GO" id="GO:0005739">
    <property type="term" value="C:mitochondrion"/>
    <property type="evidence" value="ECO:0007669"/>
    <property type="project" value="TreeGrafter"/>
</dbReference>
<feature type="domain" description="Exonuclease" evidence="5">
    <location>
        <begin position="1"/>
        <end position="170"/>
    </location>
</feature>
<evidence type="ECO:0000256" key="3">
    <source>
        <dbReference type="ARBA" id="ARBA00022801"/>
    </source>
</evidence>
<accession>A0AAJ0MLV8</accession>
<evidence type="ECO:0000313" key="6">
    <source>
        <dbReference type="EMBL" id="KAK3485031.1"/>
    </source>
</evidence>
<keyword evidence="4" id="KW-0269">Exonuclease</keyword>
<dbReference type="InterPro" id="IPR013520">
    <property type="entry name" value="Ribonucl_H"/>
</dbReference>
<dbReference type="AlphaFoldDB" id="A0AAJ0MLV8"/>
<dbReference type="SUPFAM" id="SSF53098">
    <property type="entry name" value="Ribonuclease H-like"/>
    <property type="match status" value="1"/>
</dbReference>
<gene>
    <name evidence="6" type="ORF">B0T23DRAFT_51152</name>
</gene>
<dbReference type="RefSeq" id="XP_062688038.1">
    <property type="nucleotide sequence ID" value="XM_062841390.1"/>
</dbReference>
<dbReference type="InterPro" id="IPR012337">
    <property type="entry name" value="RNaseH-like_sf"/>
</dbReference>
<keyword evidence="7" id="KW-1185">Reference proteome</keyword>
<evidence type="ECO:0000256" key="2">
    <source>
        <dbReference type="ARBA" id="ARBA00022722"/>
    </source>
</evidence>
<dbReference type="InterPro" id="IPR036397">
    <property type="entry name" value="RNaseH_sf"/>
</dbReference>
<comment type="similarity">
    <text evidence="1">Belongs to the oligoribonuclease family.</text>
</comment>
<dbReference type="CDD" id="cd06135">
    <property type="entry name" value="Orn"/>
    <property type="match status" value="1"/>
</dbReference>
<comment type="caution">
    <text evidence="6">The sequence shown here is derived from an EMBL/GenBank/DDBJ whole genome shotgun (WGS) entry which is preliminary data.</text>
</comment>
<evidence type="ECO:0000259" key="5">
    <source>
        <dbReference type="SMART" id="SM00479"/>
    </source>
</evidence>
<evidence type="ECO:0000313" key="7">
    <source>
        <dbReference type="Proteomes" id="UP001285908"/>
    </source>
</evidence>
<dbReference type="NCBIfam" id="NF003765">
    <property type="entry name" value="PRK05359.1"/>
    <property type="match status" value="1"/>
</dbReference>
<dbReference type="GeneID" id="87879012"/>
<protein>
    <submittedName>
        <fullName evidence="6">Ribonuclease H-like domain-containing protein</fullName>
    </submittedName>
</protein>
<dbReference type="InterPro" id="IPR022894">
    <property type="entry name" value="Oligoribonuclease"/>
</dbReference>
<dbReference type="PANTHER" id="PTHR11046">
    <property type="entry name" value="OLIGORIBONUCLEASE, MITOCHONDRIAL"/>
    <property type="match status" value="1"/>
</dbReference>
<reference evidence="6 7" key="1">
    <citation type="journal article" date="2023" name="Mol. Phylogenet. Evol.">
        <title>Genome-scale phylogeny and comparative genomics of the fungal order Sordariales.</title>
        <authorList>
            <person name="Hensen N."/>
            <person name="Bonometti L."/>
            <person name="Westerberg I."/>
            <person name="Brannstrom I.O."/>
            <person name="Guillou S."/>
            <person name="Cros-Aarteil S."/>
            <person name="Calhoun S."/>
            <person name="Haridas S."/>
            <person name="Kuo A."/>
            <person name="Mondo S."/>
            <person name="Pangilinan J."/>
            <person name="Riley R."/>
            <person name="LaButti K."/>
            <person name="Andreopoulos B."/>
            <person name="Lipzen A."/>
            <person name="Chen C."/>
            <person name="Yan M."/>
            <person name="Daum C."/>
            <person name="Ng V."/>
            <person name="Clum A."/>
            <person name="Steindorff A."/>
            <person name="Ohm R.A."/>
            <person name="Martin F."/>
            <person name="Silar P."/>
            <person name="Natvig D.O."/>
            <person name="Lalanne C."/>
            <person name="Gautier V."/>
            <person name="Ament-Velasquez S.L."/>
            <person name="Kruys A."/>
            <person name="Hutchinson M.I."/>
            <person name="Powell A.J."/>
            <person name="Barry K."/>
            <person name="Miller A.N."/>
            <person name="Grigoriev I.V."/>
            <person name="Debuchy R."/>
            <person name="Gladieux P."/>
            <person name="Hiltunen Thoren M."/>
            <person name="Johannesson H."/>
        </authorList>
    </citation>
    <scope>NUCLEOTIDE SEQUENCE [LARGE SCALE GENOMIC DNA]</scope>
    <source>
        <strain evidence="6 7">FGSC 10403</strain>
    </source>
</reference>
<name>A0AAJ0MLV8_9PEZI</name>
<evidence type="ECO:0000256" key="1">
    <source>
        <dbReference type="ARBA" id="ARBA00009921"/>
    </source>
</evidence>
<dbReference type="EMBL" id="JAULSX010000011">
    <property type="protein sequence ID" value="KAK3485031.1"/>
    <property type="molecule type" value="Genomic_DNA"/>
</dbReference>
<dbReference type="SMART" id="SM00479">
    <property type="entry name" value="EXOIII"/>
    <property type="match status" value="1"/>
</dbReference>
<keyword evidence="2" id="KW-0540">Nuclease</keyword>
<organism evidence="6 7">
    <name type="scientific">Neurospora hispaniola</name>
    <dbReference type="NCBI Taxonomy" id="588809"/>
    <lineage>
        <taxon>Eukaryota</taxon>
        <taxon>Fungi</taxon>
        <taxon>Dikarya</taxon>
        <taxon>Ascomycota</taxon>
        <taxon>Pezizomycotina</taxon>
        <taxon>Sordariomycetes</taxon>
        <taxon>Sordariomycetidae</taxon>
        <taxon>Sordariales</taxon>
        <taxon>Sordariaceae</taxon>
        <taxon>Neurospora</taxon>
    </lineage>
</organism>
<sequence length="172" mass="19326">MTGLDPDQDAIIEIYCFITDEQLNLLDRTGWGTVIHQTKARMDAMDEWCTQVHGNSGLMAAVLASTVTPEQAADGLLTYIQKYVPNKRVALLAGNSVHADRAFLRKEPYDRVVDHLHYRILDVSSLKEAARRWCPHIASGAPTKQGLHTAKEDILESIAEARYYRSAIFQKD</sequence>
<evidence type="ECO:0000256" key="4">
    <source>
        <dbReference type="ARBA" id="ARBA00022839"/>
    </source>
</evidence>
<dbReference type="PANTHER" id="PTHR11046:SF0">
    <property type="entry name" value="OLIGORIBONUCLEASE, MITOCHONDRIAL"/>
    <property type="match status" value="1"/>
</dbReference>
<dbReference type="Gene3D" id="3.30.420.10">
    <property type="entry name" value="Ribonuclease H-like superfamily/Ribonuclease H"/>
    <property type="match status" value="1"/>
</dbReference>
<dbReference type="Proteomes" id="UP001285908">
    <property type="component" value="Unassembled WGS sequence"/>
</dbReference>